<dbReference type="InterPro" id="IPR000725">
    <property type="entry name" value="Olfact_rcpt"/>
</dbReference>
<keyword evidence="17" id="KW-1185">Reference proteome</keyword>
<dbReference type="Pfam" id="PF13853">
    <property type="entry name" value="7tm_4"/>
    <property type="match status" value="2"/>
</dbReference>
<dbReference type="FunCoup" id="A0A803Y2U9">
    <property type="interactions" value="2"/>
</dbReference>
<dbReference type="GO" id="GO:0005886">
    <property type="term" value="C:plasma membrane"/>
    <property type="evidence" value="ECO:0007669"/>
    <property type="project" value="UniProtKB-SubCell"/>
</dbReference>
<comment type="subcellular location">
    <subcellularLocation>
        <location evidence="2 14">Cell membrane</location>
        <topology evidence="2 14">Multi-pass membrane protein</topology>
    </subcellularLocation>
</comment>
<dbReference type="InterPro" id="IPR017452">
    <property type="entry name" value="GPCR_Rhodpsn_7TM"/>
</dbReference>
<keyword evidence="4 14" id="KW-0716">Sensory transduction</keyword>
<evidence type="ECO:0000313" key="17">
    <source>
        <dbReference type="Proteomes" id="UP000001645"/>
    </source>
</evidence>
<dbReference type="InParanoid" id="A0A803Y2U9"/>
<evidence type="ECO:0000256" key="11">
    <source>
        <dbReference type="ARBA" id="ARBA00023180"/>
    </source>
</evidence>
<dbReference type="PROSITE" id="PS50262">
    <property type="entry name" value="G_PROTEIN_RECEP_F1_2"/>
    <property type="match status" value="1"/>
</dbReference>
<dbReference type="InterPro" id="IPR000276">
    <property type="entry name" value="GPCR_Rhodpsn"/>
</dbReference>
<dbReference type="GO" id="GO:0004984">
    <property type="term" value="F:olfactory receptor activity"/>
    <property type="evidence" value="ECO:0007669"/>
    <property type="project" value="InterPro"/>
</dbReference>
<dbReference type="GO" id="GO:0004930">
    <property type="term" value="F:G protein-coupled receptor activity"/>
    <property type="evidence" value="ECO:0007669"/>
    <property type="project" value="UniProtKB-KW"/>
</dbReference>
<dbReference type="Ensembl" id="ENSMGAT00000021126.1">
    <property type="protein sequence ID" value="ENSMGAP00000026096.1"/>
    <property type="gene ID" value="ENSMGAG00000016842.2"/>
</dbReference>
<evidence type="ECO:0000256" key="13">
    <source>
        <dbReference type="RuleBase" id="RU000688"/>
    </source>
</evidence>
<keyword evidence="3 14" id="KW-1003">Cell membrane</keyword>
<evidence type="ECO:0000256" key="2">
    <source>
        <dbReference type="ARBA" id="ARBA00004651"/>
    </source>
</evidence>
<evidence type="ECO:0000256" key="12">
    <source>
        <dbReference type="ARBA" id="ARBA00023224"/>
    </source>
</evidence>
<sequence>MLLLIFWFCFCKRHLGDWITQFILLGLTDRTELQVPLFFTFLVIYIITVLGNLGMIVLIWTHLQLHTPMYFFLSNLSMIDLCSATVFAPRVLGSFFVQSKTISYSACLSQTFFFAVFISTEGFLLTAMAYDRYVAICSPLLYNTVMTKRVCTQLVVGSYLGGLLNSLTHTCGLLGLPFCGPNVINHYFCDIPPLFFTLFVITVSYMLILSVILKIQSDDGRKKTFHTCASHLTVITIFFGSLTFSYIQPSSSYSMEQEKISAVFYTLLIPMLNPLIYSLRNREVRSTGGLELPLNVTGNHKI</sequence>
<dbReference type="PROSITE" id="PS00237">
    <property type="entry name" value="G_PROTEIN_RECEP_F1_1"/>
    <property type="match status" value="1"/>
</dbReference>
<evidence type="ECO:0000256" key="3">
    <source>
        <dbReference type="ARBA" id="ARBA00022475"/>
    </source>
</evidence>
<comment type="function">
    <text evidence="1">Odorant receptor.</text>
</comment>
<evidence type="ECO:0000256" key="4">
    <source>
        <dbReference type="ARBA" id="ARBA00022606"/>
    </source>
</evidence>
<dbReference type="GeneTree" id="ENSGT01140000282552"/>
<keyword evidence="11" id="KW-0325">Glycoprotein</keyword>
<evidence type="ECO:0000256" key="9">
    <source>
        <dbReference type="ARBA" id="ARBA00023136"/>
    </source>
</evidence>
<reference evidence="16 17" key="1">
    <citation type="journal article" date="2010" name="PLoS Biol.">
        <title>Multi-platform next-generation sequencing of the domestic turkey (Meleagris gallopavo): genome assembly and analysis.</title>
        <authorList>
            <person name="Dalloul R.A."/>
            <person name="Long J.A."/>
            <person name="Zimin A.V."/>
            <person name="Aslam L."/>
            <person name="Beal K."/>
            <person name="Blomberg L.A."/>
            <person name="Bouffard P."/>
            <person name="Burt D.W."/>
            <person name="Crasta O."/>
            <person name="Crooijmans R.P."/>
            <person name="Cooper K."/>
            <person name="Coulombe R.A."/>
            <person name="De S."/>
            <person name="Delany M.E."/>
            <person name="Dodgson J.B."/>
            <person name="Dong J.J."/>
            <person name="Evans C."/>
            <person name="Frederickson K.M."/>
            <person name="Flicek P."/>
            <person name="Florea L."/>
            <person name="Folkerts O."/>
            <person name="Groenen M.A."/>
            <person name="Harkins T.T."/>
            <person name="Herrero J."/>
            <person name="Hoffmann S."/>
            <person name="Megens H.J."/>
            <person name="Jiang A."/>
            <person name="de Jong P."/>
            <person name="Kaiser P."/>
            <person name="Kim H."/>
            <person name="Kim K.W."/>
            <person name="Kim S."/>
            <person name="Langenberger D."/>
            <person name="Lee M.K."/>
            <person name="Lee T."/>
            <person name="Mane S."/>
            <person name="Marcais G."/>
            <person name="Marz M."/>
            <person name="McElroy A.P."/>
            <person name="Modise T."/>
            <person name="Nefedov M."/>
            <person name="Notredame C."/>
            <person name="Paton I.R."/>
            <person name="Payne W.S."/>
            <person name="Pertea G."/>
            <person name="Prickett D."/>
            <person name="Puiu D."/>
            <person name="Qioa D."/>
            <person name="Raineri E."/>
            <person name="Ruffier M."/>
            <person name="Salzberg S.L."/>
            <person name="Schatz M.C."/>
            <person name="Scheuring C."/>
            <person name="Schmidt C.J."/>
            <person name="Schroeder S."/>
            <person name="Searle S.M."/>
            <person name="Smith E.J."/>
            <person name="Smith J."/>
            <person name="Sonstegard T.S."/>
            <person name="Stadler P.F."/>
            <person name="Tafer H."/>
            <person name="Tu Z.J."/>
            <person name="Van Tassell C.P."/>
            <person name="Vilella A.J."/>
            <person name="Williams K.P."/>
            <person name="Yorke J.A."/>
            <person name="Zhang L."/>
            <person name="Zhang H.B."/>
            <person name="Zhang X."/>
            <person name="Zhang Y."/>
            <person name="Reed K.M."/>
        </authorList>
    </citation>
    <scope>NUCLEOTIDE SEQUENCE [LARGE SCALE GENOMIC DNA]</scope>
</reference>
<feature type="transmembrane region" description="Helical" evidence="14">
    <location>
        <begin position="225"/>
        <end position="248"/>
    </location>
</feature>
<feature type="transmembrane region" description="Helical" evidence="14">
    <location>
        <begin position="112"/>
        <end position="130"/>
    </location>
</feature>
<keyword evidence="7 14" id="KW-1133">Transmembrane helix</keyword>
<feature type="transmembrane region" description="Helical" evidence="14">
    <location>
        <begin position="72"/>
        <end position="92"/>
    </location>
</feature>
<evidence type="ECO:0000256" key="7">
    <source>
        <dbReference type="ARBA" id="ARBA00022989"/>
    </source>
</evidence>
<evidence type="ECO:0000259" key="15">
    <source>
        <dbReference type="PROSITE" id="PS50262"/>
    </source>
</evidence>
<feature type="transmembrane region" description="Helical" evidence="14">
    <location>
        <begin position="150"/>
        <end position="175"/>
    </location>
</feature>
<keyword evidence="5 13" id="KW-0812">Transmembrane</keyword>
<keyword evidence="10 13" id="KW-0675">Receptor</keyword>
<feature type="domain" description="G-protein coupled receptors family 1 profile" evidence="15">
    <location>
        <begin position="51"/>
        <end position="277"/>
    </location>
</feature>
<dbReference type="Proteomes" id="UP000001645">
    <property type="component" value="Chromosome 5"/>
</dbReference>
<evidence type="ECO:0000313" key="16">
    <source>
        <dbReference type="Ensembl" id="ENSMGAP00000026096.1"/>
    </source>
</evidence>
<keyword evidence="6 14" id="KW-0552">Olfaction</keyword>
<evidence type="ECO:0000256" key="14">
    <source>
        <dbReference type="RuleBase" id="RU363047"/>
    </source>
</evidence>
<proteinExistence type="inferred from homology"/>
<evidence type="ECO:0000256" key="10">
    <source>
        <dbReference type="ARBA" id="ARBA00023170"/>
    </source>
</evidence>
<reference evidence="16" key="2">
    <citation type="submission" date="2025-08" db="UniProtKB">
        <authorList>
            <consortium name="Ensembl"/>
        </authorList>
    </citation>
    <scope>IDENTIFICATION</scope>
</reference>
<protein>
    <recommendedName>
        <fullName evidence="14">Olfactory receptor</fullName>
    </recommendedName>
</protein>
<keyword evidence="8 13" id="KW-0297">G-protein coupled receptor</keyword>
<dbReference type="FunFam" id="1.20.1070.10:FF:000004">
    <property type="entry name" value="Olfactory receptor"/>
    <property type="match status" value="1"/>
</dbReference>
<dbReference type="Gene3D" id="1.20.1070.10">
    <property type="entry name" value="Rhodopsin 7-helix transmembrane proteins"/>
    <property type="match status" value="1"/>
</dbReference>
<feature type="transmembrane region" description="Helical" evidence="14">
    <location>
        <begin position="37"/>
        <end position="60"/>
    </location>
</feature>
<dbReference type="PRINTS" id="PR00245">
    <property type="entry name" value="OLFACTORYR"/>
</dbReference>
<organism evidence="16 17">
    <name type="scientific">Meleagris gallopavo</name>
    <name type="common">Wild turkey</name>
    <dbReference type="NCBI Taxonomy" id="9103"/>
    <lineage>
        <taxon>Eukaryota</taxon>
        <taxon>Metazoa</taxon>
        <taxon>Chordata</taxon>
        <taxon>Craniata</taxon>
        <taxon>Vertebrata</taxon>
        <taxon>Euteleostomi</taxon>
        <taxon>Archelosauria</taxon>
        <taxon>Archosauria</taxon>
        <taxon>Dinosauria</taxon>
        <taxon>Saurischia</taxon>
        <taxon>Theropoda</taxon>
        <taxon>Coelurosauria</taxon>
        <taxon>Aves</taxon>
        <taxon>Neognathae</taxon>
        <taxon>Galloanserae</taxon>
        <taxon>Galliformes</taxon>
        <taxon>Phasianidae</taxon>
        <taxon>Meleagridinae</taxon>
        <taxon>Meleagris</taxon>
    </lineage>
</organism>
<keyword evidence="9 14" id="KW-0472">Membrane</keyword>
<feature type="transmembrane region" description="Helical" evidence="14">
    <location>
        <begin position="195"/>
        <end position="213"/>
    </location>
</feature>
<evidence type="ECO:0000256" key="1">
    <source>
        <dbReference type="ARBA" id="ARBA00002936"/>
    </source>
</evidence>
<feature type="transmembrane region" description="Helical" evidence="14">
    <location>
        <begin position="260"/>
        <end position="279"/>
    </location>
</feature>
<evidence type="ECO:0000256" key="8">
    <source>
        <dbReference type="ARBA" id="ARBA00023040"/>
    </source>
</evidence>
<dbReference type="PRINTS" id="PR00237">
    <property type="entry name" value="GPCRRHODOPSN"/>
</dbReference>
<reference evidence="16" key="3">
    <citation type="submission" date="2025-09" db="UniProtKB">
        <authorList>
            <consortium name="Ensembl"/>
        </authorList>
    </citation>
    <scope>IDENTIFICATION</scope>
</reference>
<keyword evidence="12 13" id="KW-0807">Transducer</keyword>
<dbReference type="AlphaFoldDB" id="A0A803Y2U9"/>
<evidence type="ECO:0000256" key="5">
    <source>
        <dbReference type="ARBA" id="ARBA00022692"/>
    </source>
</evidence>
<dbReference type="SUPFAM" id="SSF81321">
    <property type="entry name" value="Family A G protein-coupled receptor-like"/>
    <property type="match status" value="1"/>
</dbReference>
<name>A0A803Y2U9_MELGA</name>
<comment type="similarity">
    <text evidence="13">Belongs to the G-protein coupled receptor 1 family.</text>
</comment>
<evidence type="ECO:0000256" key="6">
    <source>
        <dbReference type="ARBA" id="ARBA00022725"/>
    </source>
</evidence>
<dbReference type="PANTHER" id="PTHR48018">
    <property type="entry name" value="OLFACTORY RECEPTOR"/>
    <property type="match status" value="1"/>
</dbReference>
<accession>A0A803Y2U9</accession>